<name>A0A453MCL9_AEGTS</name>
<dbReference type="PANTHER" id="PTHR32133">
    <property type="entry name" value="OS07G0120400 PROTEIN"/>
    <property type="match status" value="1"/>
</dbReference>
<reference evidence="3" key="2">
    <citation type="journal article" date="2017" name="Nat. Plants">
        <title>The Aegilops tauschii genome reveals multiple impacts of transposons.</title>
        <authorList>
            <person name="Zhao G."/>
            <person name="Zou C."/>
            <person name="Li K."/>
            <person name="Wang K."/>
            <person name="Li T."/>
            <person name="Gao L."/>
            <person name="Zhang X."/>
            <person name="Wang H."/>
            <person name="Yang Z."/>
            <person name="Liu X."/>
            <person name="Jiang W."/>
            <person name="Mao L."/>
            <person name="Kong X."/>
            <person name="Jiao Y."/>
            <person name="Jia J."/>
        </authorList>
    </citation>
    <scope>NUCLEOTIDE SEQUENCE [LARGE SCALE GENOMIC DNA]</scope>
    <source>
        <strain evidence="3">cv. AL8/78</strain>
    </source>
</reference>
<dbReference type="Gramene" id="AET5Gv21131500.15">
    <property type="protein sequence ID" value="AET5Gv21131500.15"/>
    <property type="gene ID" value="AET5Gv21131500"/>
</dbReference>
<evidence type="ECO:0000313" key="2">
    <source>
        <dbReference type="EnsemblPlants" id="AET5Gv21131500.15"/>
    </source>
</evidence>
<reference evidence="2" key="3">
    <citation type="journal article" date="2017" name="Nature">
        <title>Genome sequence of the progenitor of the wheat D genome Aegilops tauschii.</title>
        <authorList>
            <person name="Luo M.C."/>
            <person name="Gu Y.Q."/>
            <person name="Puiu D."/>
            <person name="Wang H."/>
            <person name="Twardziok S.O."/>
            <person name="Deal K.R."/>
            <person name="Huo N."/>
            <person name="Zhu T."/>
            <person name="Wang L."/>
            <person name="Wang Y."/>
            <person name="McGuire P.E."/>
            <person name="Liu S."/>
            <person name="Long H."/>
            <person name="Ramasamy R.K."/>
            <person name="Rodriguez J.C."/>
            <person name="Van S.L."/>
            <person name="Yuan L."/>
            <person name="Wang Z."/>
            <person name="Xia Z."/>
            <person name="Xiao L."/>
            <person name="Anderson O.D."/>
            <person name="Ouyang S."/>
            <person name="Liang Y."/>
            <person name="Zimin A.V."/>
            <person name="Pertea G."/>
            <person name="Qi P."/>
            <person name="Bennetzen J.L."/>
            <person name="Dai X."/>
            <person name="Dawson M.W."/>
            <person name="Muller H.G."/>
            <person name="Kugler K."/>
            <person name="Rivarola-Duarte L."/>
            <person name="Spannagl M."/>
            <person name="Mayer K.F.X."/>
            <person name="Lu F.H."/>
            <person name="Bevan M.W."/>
            <person name="Leroy P."/>
            <person name="Li P."/>
            <person name="You F.M."/>
            <person name="Sun Q."/>
            <person name="Liu Z."/>
            <person name="Lyons E."/>
            <person name="Wicker T."/>
            <person name="Salzberg S.L."/>
            <person name="Devos K.M."/>
            <person name="Dvorak J."/>
        </authorList>
    </citation>
    <scope>NUCLEOTIDE SEQUENCE [LARGE SCALE GENOMIC DNA]</scope>
    <source>
        <strain evidence="2">cv. AL8/78</strain>
    </source>
</reference>
<reference evidence="2" key="5">
    <citation type="journal article" date="2021" name="G3 (Bethesda)">
        <title>Aegilops tauschii genome assembly Aet v5.0 features greater sequence contiguity and improved annotation.</title>
        <authorList>
            <person name="Wang L."/>
            <person name="Zhu T."/>
            <person name="Rodriguez J.C."/>
            <person name="Deal K.R."/>
            <person name="Dubcovsky J."/>
            <person name="McGuire P.E."/>
            <person name="Lux T."/>
            <person name="Spannagl M."/>
            <person name="Mayer K.F.X."/>
            <person name="Baldrich P."/>
            <person name="Meyers B.C."/>
            <person name="Huo N."/>
            <person name="Gu Y.Q."/>
            <person name="Zhou H."/>
            <person name="Devos K.M."/>
            <person name="Bennetzen J.L."/>
            <person name="Unver T."/>
            <person name="Budak H."/>
            <person name="Gulick P.J."/>
            <person name="Galiba G."/>
            <person name="Kalapos B."/>
            <person name="Nelson D.R."/>
            <person name="Li P."/>
            <person name="You F.M."/>
            <person name="Luo M.C."/>
            <person name="Dvorak J."/>
        </authorList>
    </citation>
    <scope>NUCLEOTIDE SEQUENCE [LARGE SCALE GENOMIC DNA]</scope>
    <source>
        <strain evidence="2">cv. AL8/78</strain>
    </source>
</reference>
<dbReference type="PANTHER" id="PTHR32133:SF403">
    <property type="entry name" value="F-BOX DOMAIN-CONTAINING PROTEIN"/>
    <property type="match status" value="1"/>
</dbReference>
<reference evidence="3" key="1">
    <citation type="journal article" date="2014" name="Science">
        <title>Ancient hybridizations among the ancestral genomes of bread wheat.</title>
        <authorList>
            <consortium name="International Wheat Genome Sequencing Consortium,"/>
            <person name="Marcussen T."/>
            <person name="Sandve S.R."/>
            <person name="Heier L."/>
            <person name="Spannagl M."/>
            <person name="Pfeifer M."/>
            <person name="Jakobsen K.S."/>
            <person name="Wulff B.B."/>
            <person name="Steuernagel B."/>
            <person name="Mayer K.F."/>
            <person name="Olsen O.A."/>
        </authorList>
    </citation>
    <scope>NUCLEOTIDE SEQUENCE [LARGE SCALE GENOMIC DNA]</scope>
    <source>
        <strain evidence="3">cv. AL8/78</strain>
    </source>
</reference>
<proteinExistence type="predicted"/>
<dbReference type="SUPFAM" id="SSF81383">
    <property type="entry name" value="F-box domain"/>
    <property type="match status" value="1"/>
</dbReference>
<organism evidence="2 3">
    <name type="scientific">Aegilops tauschii subsp. strangulata</name>
    <name type="common">Goatgrass</name>
    <dbReference type="NCBI Taxonomy" id="200361"/>
    <lineage>
        <taxon>Eukaryota</taxon>
        <taxon>Viridiplantae</taxon>
        <taxon>Streptophyta</taxon>
        <taxon>Embryophyta</taxon>
        <taxon>Tracheophyta</taxon>
        <taxon>Spermatophyta</taxon>
        <taxon>Magnoliopsida</taxon>
        <taxon>Liliopsida</taxon>
        <taxon>Poales</taxon>
        <taxon>Poaceae</taxon>
        <taxon>BOP clade</taxon>
        <taxon>Pooideae</taxon>
        <taxon>Triticodae</taxon>
        <taxon>Triticeae</taxon>
        <taxon>Triticinae</taxon>
        <taxon>Aegilops</taxon>
    </lineage>
</organism>
<sequence>RKQRGLAEPLDHLPPERLPQIHPQSPSPRPLSSHSRFLCTPIPRSTAMGAPPPLPGELVEEILLRVPPDHPACLLRASIICKDWAGIISCPAFRRRLHELHPTPPLLGFLPGGGYVPHQHSFIPTIGSSFSPAAPDHRFWHALDCRHDRALFVSQGQDGYARELLVWEPITGAQQRVPWPAAYPSRCYPTMAAVFCAADGCDHRHCLGGPFHVLVDIQDECIDVPLISVCVYSSETGAWGELLTSILAFSIIETNFSSVLVGSSLLYFLFYNWFNLDYGDPSILEYDLSRHALNVFTFSPPDDNYCERHLMLAGDAGLGVIQDFDSHLKLWTREASDRIDARWVLSWVIDLGTLVPTSAPLHEDYRLCVMGVAEGANVIFVDTVDGVFSVELQSEHVRKVCDHGFGILIPVVSFYTPVPRGKPSEEPNEEAGGEEKKTIDRAQQLLSKGSNATKEGDFVNTFECVSNDHNIRVPCYGEGALEGASMLNKHGCALLPKDSSGDIPKSAPNEVSVKGTTSKDDGRNSTTSDSNVEGAPASEKGELRILKQQQEDEERKLQDAKKKGQVGQAVGIMMLLLSWILEWT</sequence>
<evidence type="ECO:0008006" key="4">
    <source>
        <dbReference type="Google" id="ProtNLM"/>
    </source>
</evidence>
<reference evidence="2" key="4">
    <citation type="submission" date="2019-03" db="UniProtKB">
        <authorList>
            <consortium name="EnsemblPlants"/>
        </authorList>
    </citation>
    <scope>IDENTIFICATION</scope>
</reference>
<evidence type="ECO:0000256" key="1">
    <source>
        <dbReference type="SAM" id="MobiDB-lite"/>
    </source>
</evidence>
<keyword evidence="3" id="KW-1185">Reference proteome</keyword>
<dbReference type="InterPro" id="IPR036047">
    <property type="entry name" value="F-box-like_dom_sf"/>
</dbReference>
<protein>
    <recommendedName>
        <fullName evidence="4">F-box domain-containing protein</fullName>
    </recommendedName>
</protein>
<dbReference type="Proteomes" id="UP000015105">
    <property type="component" value="Chromosome 5D"/>
</dbReference>
<dbReference type="EnsemblPlants" id="AET5Gv21131500.15">
    <property type="protein sequence ID" value="AET5Gv21131500.15"/>
    <property type="gene ID" value="AET5Gv21131500"/>
</dbReference>
<feature type="region of interest" description="Disordered" evidence="1">
    <location>
        <begin position="498"/>
        <end position="543"/>
    </location>
</feature>
<dbReference type="AlphaFoldDB" id="A0A453MCL9"/>
<feature type="region of interest" description="Disordered" evidence="1">
    <location>
        <begin position="1"/>
        <end position="35"/>
    </location>
</feature>
<evidence type="ECO:0000313" key="3">
    <source>
        <dbReference type="Proteomes" id="UP000015105"/>
    </source>
</evidence>
<accession>A0A453MCL9</accession>